<evidence type="ECO:0000313" key="9">
    <source>
        <dbReference type="RefSeq" id="XP_034253297.1"/>
    </source>
</evidence>
<feature type="transmembrane region" description="Helical" evidence="6">
    <location>
        <begin position="167"/>
        <end position="186"/>
    </location>
</feature>
<evidence type="ECO:0000256" key="6">
    <source>
        <dbReference type="SAM" id="Phobius"/>
    </source>
</evidence>
<dbReference type="GO" id="GO:0016020">
    <property type="term" value="C:membrane"/>
    <property type="evidence" value="ECO:0007669"/>
    <property type="project" value="UniProtKB-SubCell"/>
</dbReference>
<feature type="chain" id="PRO_5028071985" description="Transmembrane protein 267" evidence="7">
    <location>
        <begin position="20"/>
        <end position="205"/>
    </location>
</feature>
<dbReference type="Proteomes" id="UP000515158">
    <property type="component" value="Unplaced"/>
</dbReference>
<dbReference type="PANTHER" id="PTHR13628">
    <property type="entry name" value="TRANSMEMBRANE PROTEIN 267"/>
    <property type="match status" value="1"/>
</dbReference>
<evidence type="ECO:0000256" key="4">
    <source>
        <dbReference type="ARBA" id="ARBA00022989"/>
    </source>
</evidence>
<dbReference type="Pfam" id="PF04307">
    <property type="entry name" value="YdjM"/>
    <property type="match status" value="1"/>
</dbReference>
<evidence type="ECO:0000256" key="5">
    <source>
        <dbReference type="ARBA" id="ARBA00023136"/>
    </source>
</evidence>
<evidence type="ECO:0000313" key="8">
    <source>
        <dbReference type="Proteomes" id="UP000515158"/>
    </source>
</evidence>
<protein>
    <recommendedName>
        <fullName evidence="2">Transmembrane protein 267</fullName>
    </recommendedName>
</protein>
<sequence>MDTYIILRCLLLGLTAILGDKLVQVNQHDDMKRALCDNMTHAVIGFLTWISVHCNLGKGAFSSGRVLAQCILCALISSAIDVDHFISARSFHLKDATKLSRRPFLHCSTLPLVLFISLLVLAHYLRNTNIEIFGWVLLAAFMSHHVRDAARRGFWLWPFGSTVPLGTGLYLIITVLFPFLLSFGIIHTNSRLLRSQYHSESVLII</sequence>
<dbReference type="RefSeq" id="XP_034253297.1">
    <property type="nucleotide sequence ID" value="XM_034397406.1"/>
</dbReference>
<dbReference type="PANTHER" id="PTHR13628:SF1">
    <property type="entry name" value="TRANSMEMBRANE PROTEIN 267"/>
    <property type="match status" value="1"/>
</dbReference>
<organism evidence="9">
    <name type="scientific">Thrips palmi</name>
    <name type="common">Melon thrips</name>
    <dbReference type="NCBI Taxonomy" id="161013"/>
    <lineage>
        <taxon>Eukaryota</taxon>
        <taxon>Metazoa</taxon>
        <taxon>Ecdysozoa</taxon>
        <taxon>Arthropoda</taxon>
        <taxon>Hexapoda</taxon>
        <taxon>Insecta</taxon>
        <taxon>Pterygota</taxon>
        <taxon>Neoptera</taxon>
        <taxon>Paraneoptera</taxon>
        <taxon>Thysanoptera</taxon>
        <taxon>Terebrantia</taxon>
        <taxon>Thripoidea</taxon>
        <taxon>Thripidae</taxon>
        <taxon>Thrips</taxon>
    </lineage>
</organism>
<keyword evidence="8" id="KW-1185">Reference proteome</keyword>
<dbReference type="FunCoup" id="A0A6P9A5Z2">
    <property type="interactions" value="451"/>
</dbReference>
<dbReference type="GeneID" id="117652462"/>
<accession>A0A6P9A5Z2</accession>
<feature type="signal peptide" evidence="7">
    <location>
        <begin position="1"/>
        <end position="19"/>
    </location>
</feature>
<dbReference type="AlphaFoldDB" id="A0A6P9A5Z2"/>
<dbReference type="InterPro" id="IPR026572">
    <property type="entry name" value="TMEM267"/>
</dbReference>
<feature type="transmembrane region" description="Helical" evidence="6">
    <location>
        <begin position="103"/>
        <end position="125"/>
    </location>
</feature>
<keyword evidence="4 6" id="KW-1133">Transmembrane helix</keyword>
<name>A0A6P9A5Z2_THRPL</name>
<keyword evidence="7" id="KW-0732">Signal</keyword>
<evidence type="ECO:0000256" key="7">
    <source>
        <dbReference type="SAM" id="SignalP"/>
    </source>
</evidence>
<dbReference type="OrthoDB" id="10014558at2759"/>
<evidence type="ECO:0000256" key="3">
    <source>
        <dbReference type="ARBA" id="ARBA00022692"/>
    </source>
</evidence>
<keyword evidence="5 6" id="KW-0472">Membrane</keyword>
<dbReference type="InParanoid" id="A0A6P9A5Z2"/>
<evidence type="ECO:0000256" key="1">
    <source>
        <dbReference type="ARBA" id="ARBA00004141"/>
    </source>
</evidence>
<comment type="subcellular location">
    <subcellularLocation>
        <location evidence="1">Membrane</location>
        <topology evidence="1">Multi-pass membrane protein</topology>
    </subcellularLocation>
</comment>
<gene>
    <name evidence="9" type="primary">LOC117652462</name>
</gene>
<keyword evidence="3 6" id="KW-0812">Transmembrane</keyword>
<evidence type="ECO:0000256" key="2">
    <source>
        <dbReference type="ARBA" id="ARBA00013977"/>
    </source>
</evidence>
<dbReference type="KEGG" id="tpal:117652462"/>
<dbReference type="InterPro" id="IPR007404">
    <property type="entry name" value="YdjM-like"/>
</dbReference>
<reference evidence="9" key="1">
    <citation type="submission" date="2025-08" db="UniProtKB">
        <authorList>
            <consortium name="RefSeq"/>
        </authorList>
    </citation>
    <scope>IDENTIFICATION</scope>
    <source>
        <tissue evidence="9">Total insect</tissue>
    </source>
</reference>
<proteinExistence type="predicted"/>